<evidence type="ECO:0000313" key="2">
    <source>
        <dbReference type="Proteomes" id="UP001417504"/>
    </source>
</evidence>
<accession>A0AAP0KI67</accession>
<proteinExistence type="predicted"/>
<protein>
    <submittedName>
        <fullName evidence="1">Uncharacterized protein</fullName>
    </submittedName>
</protein>
<dbReference type="EMBL" id="JBBNAE010000001">
    <property type="protein sequence ID" value="KAK9153027.1"/>
    <property type="molecule type" value="Genomic_DNA"/>
</dbReference>
<dbReference type="Proteomes" id="UP001417504">
    <property type="component" value="Unassembled WGS sequence"/>
</dbReference>
<name>A0AAP0KI67_9MAGN</name>
<sequence>MKRKTKRRRRRWRELGKSEMVSSRCQVYWTGNGAMYRDLTVVLQKCFEMKMDSERGLTGRIGMGFGNCGGIANHHCAPVAWELSRSMLFRLSLAAH</sequence>
<organism evidence="1 2">
    <name type="scientific">Stephania japonica</name>
    <dbReference type="NCBI Taxonomy" id="461633"/>
    <lineage>
        <taxon>Eukaryota</taxon>
        <taxon>Viridiplantae</taxon>
        <taxon>Streptophyta</taxon>
        <taxon>Embryophyta</taxon>
        <taxon>Tracheophyta</taxon>
        <taxon>Spermatophyta</taxon>
        <taxon>Magnoliopsida</taxon>
        <taxon>Ranunculales</taxon>
        <taxon>Menispermaceae</taxon>
        <taxon>Menispermoideae</taxon>
        <taxon>Cissampelideae</taxon>
        <taxon>Stephania</taxon>
    </lineage>
</organism>
<evidence type="ECO:0000313" key="1">
    <source>
        <dbReference type="EMBL" id="KAK9153027.1"/>
    </source>
</evidence>
<dbReference type="AlphaFoldDB" id="A0AAP0KI67"/>
<reference evidence="1 2" key="1">
    <citation type="submission" date="2024-01" db="EMBL/GenBank/DDBJ databases">
        <title>Genome assemblies of Stephania.</title>
        <authorList>
            <person name="Yang L."/>
        </authorList>
    </citation>
    <scope>NUCLEOTIDE SEQUENCE [LARGE SCALE GENOMIC DNA]</scope>
    <source>
        <strain evidence="1">QJT</strain>
        <tissue evidence="1">Leaf</tissue>
    </source>
</reference>
<keyword evidence="2" id="KW-1185">Reference proteome</keyword>
<comment type="caution">
    <text evidence="1">The sequence shown here is derived from an EMBL/GenBank/DDBJ whole genome shotgun (WGS) entry which is preliminary data.</text>
</comment>
<gene>
    <name evidence="1" type="ORF">Sjap_000507</name>
</gene>